<organism evidence="2 3">
    <name type="scientific">Candidatus Merdivivens faecigallinarum</name>
    <dbReference type="NCBI Taxonomy" id="2840871"/>
    <lineage>
        <taxon>Bacteria</taxon>
        <taxon>Pseudomonadati</taxon>
        <taxon>Bacteroidota</taxon>
        <taxon>Bacteroidia</taxon>
        <taxon>Bacteroidales</taxon>
        <taxon>Muribaculaceae</taxon>
        <taxon>Muribaculaceae incertae sedis</taxon>
        <taxon>Candidatus Merdivivens</taxon>
    </lineage>
</organism>
<dbReference type="EMBL" id="JADILY010000114">
    <property type="protein sequence ID" value="MBO8482000.1"/>
    <property type="molecule type" value="Genomic_DNA"/>
</dbReference>
<reference evidence="2" key="1">
    <citation type="submission" date="2020-10" db="EMBL/GenBank/DDBJ databases">
        <authorList>
            <person name="Gilroy R."/>
        </authorList>
    </citation>
    <scope>NUCLEOTIDE SEQUENCE</scope>
    <source>
        <strain evidence="2">B3-2255</strain>
    </source>
</reference>
<sequence>MKGKFLSYAIMAAATVFALSSCTKEVIPLHLTVSTYEVDFGAEGGNEQINFCFVGSWAEANEECDWIETKIFISPDDASMKILSIDVKENTTGAEREGEIIVSVFREGKKTGSIAERLDRAVKVRQSAEPSQPEAQSAE</sequence>
<accession>A0A9D9NQG1</accession>
<keyword evidence="1" id="KW-0732">Signal</keyword>
<dbReference type="Gene3D" id="2.60.40.10">
    <property type="entry name" value="Immunoglobulins"/>
    <property type="match status" value="1"/>
</dbReference>
<evidence type="ECO:0000256" key="1">
    <source>
        <dbReference type="SAM" id="SignalP"/>
    </source>
</evidence>
<protein>
    <submittedName>
        <fullName evidence="2">BACON domain-containing protein</fullName>
    </submittedName>
</protein>
<dbReference type="Proteomes" id="UP000823772">
    <property type="component" value="Unassembled WGS sequence"/>
</dbReference>
<feature type="signal peptide" evidence="1">
    <location>
        <begin position="1"/>
        <end position="18"/>
    </location>
</feature>
<evidence type="ECO:0000313" key="2">
    <source>
        <dbReference type="EMBL" id="MBO8482000.1"/>
    </source>
</evidence>
<proteinExistence type="predicted"/>
<feature type="chain" id="PRO_5039614568" evidence="1">
    <location>
        <begin position="19"/>
        <end position="139"/>
    </location>
</feature>
<dbReference type="InterPro" id="IPR013783">
    <property type="entry name" value="Ig-like_fold"/>
</dbReference>
<reference evidence="2" key="2">
    <citation type="journal article" date="2021" name="PeerJ">
        <title>Extensive microbial diversity within the chicken gut microbiome revealed by metagenomics and culture.</title>
        <authorList>
            <person name="Gilroy R."/>
            <person name="Ravi A."/>
            <person name="Getino M."/>
            <person name="Pursley I."/>
            <person name="Horton D.L."/>
            <person name="Alikhan N.F."/>
            <person name="Baker D."/>
            <person name="Gharbi K."/>
            <person name="Hall N."/>
            <person name="Watson M."/>
            <person name="Adriaenssens E.M."/>
            <person name="Foster-Nyarko E."/>
            <person name="Jarju S."/>
            <person name="Secka A."/>
            <person name="Antonio M."/>
            <person name="Oren A."/>
            <person name="Chaudhuri R.R."/>
            <person name="La Ragione R."/>
            <person name="Hildebrand F."/>
            <person name="Pallen M.J."/>
        </authorList>
    </citation>
    <scope>NUCLEOTIDE SEQUENCE</scope>
    <source>
        <strain evidence="2">B3-2255</strain>
    </source>
</reference>
<gene>
    <name evidence="2" type="ORF">IAC87_05585</name>
</gene>
<dbReference type="PROSITE" id="PS51257">
    <property type="entry name" value="PROKAR_LIPOPROTEIN"/>
    <property type="match status" value="1"/>
</dbReference>
<comment type="caution">
    <text evidence="2">The sequence shown here is derived from an EMBL/GenBank/DDBJ whole genome shotgun (WGS) entry which is preliminary data.</text>
</comment>
<dbReference type="AlphaFoldDB" id="A0A9D9NQG1"/>
<name>A0A9D9NQG1_9BACT</name>
<evidence type="ECO:0000313" key="3">
    <source>
        <dbReference type="Proteomes" id="UP000823772"/>
    </source>
</evidence>